<dbReference type="CDD" id="cd13585">
    <property type="entry name" value="PBP2_TMBP_like"/>
    <property type="match status" value="1"/>
</dbReference>
<feature type="chain" id="PRO_5047017819" evidence="4">
    <location>
        <begin position="24"/>
        <end position="423"/>
    </location>
</feature>
<dbReference type="PANTHER" id="PTHR30061:SF50">
    <property type="entry name" value="MALTOSE_MALTODEXTRIN-BINDING PERIPLASMIC PROTEIN"/>
    <property type="match status" value="1"/>
</dbReference>
<dbReference type="Gene3D" id="3.40.190.10">
    <property type="entry name" value="Periplasmic binding protein-like II"/>
    <property type="match status" value="1"/>
</dbReference>
<comment type="caution">
    <text evidence="5">The sequence shown here is derived from an EMBL/GenBank/DDBJ whole genome shotgun (WGS) entry which is preliminary data.</text>
</comment>
<dbReference type="Proteomes" id="UP001317259">
    <property type="component" value="Unassembled WGS sequence"/>
</dbReference>
<gene>
    <name evidence="5" type="ORF">MF672_006970</name>
</gene>
<organism evidence="5 6">
    <name type="scientific">Actinomadura luzonensis</name>
    <dbReference type="NCBI Taxonomy" id="2805427"/>
    <lineage>
        <taxon>Bacteria</taxon>
        <taxon>Bacillati</taxon>
        <taxon>Actinomycetota</taxon>
        <taxon>Actinomycetes</taxon>
        <taxon>Streptosporangiales</taxon>
        <taxon>Thermomonosporaceae</taxon>
        <taxon>Actinomadura</taxon>
    </lineage>
</organism>
<evidence type="ECO:0000256" key="4">
    <source>
        <dbReference type="SAM" id="SignalP"/>
    </source>
</evidence>
<evidence type="ECO:0000256" key="2">
    <source>
        <dbReference type="ARBA" id="ARBA00022448"/>
    </source>
</evidence>
<dbReference type="EMBL" id="JAKRKC020000001">
    <property type="protein sequence ID" value="MCK2213536.1"/>
    <property type="molecule type" value="Genomic_DNA"/>
</dbReference>
<dbReference type="PANTHER" id="PTHR30061">
    <property type="entry name" value="MALTOSE-BINDING PERIPLASMIC PROTEIN"/>
    <property type="match status" value="1"/>
</dbReference>
<evidence type="ECO:0000313" key="6">
    <source>
        <dbReference type="Proteomes" id="UP001317259"/>
    </source>
</evidence>
<reference evidence="5 6" key="1">
    <citation type="submission" date="2022-04" db="EMBL/GenBank/DDBJ databases">
        <title>Genome draft of Actinomadura sp. ATCC 31491.</title>
        <authorList>
            <person name="Shi X."/>
            <person name="Du Y."/>
        </authorList>
    </citation>
    <scope>NUCLEOTIDE SEQUENCE [LARGE SCALE GENOMIC DNA]</scope>
    <source>
        <strain evidence="5 6">ATCC 31491</strain>
    </source>
</reference>
<protein>
    <submittedName>
        <fullName evidence="5">Extracellular solute-binding protein</fullName>
    </submittedName>
</protein>
<evidence type="ECO:0000256" key="3">
    <source>
        <dbReference type="ARBA" id="ARBA00022729"/>
    </source>
</evidence>
<comment type="similarity">
    <text evidence="1">Belongs to the bacterial solute-binding protein 1 family.</text>
</comment>
<evidence type="ECO:0000313" key="5">
    <source>
        <dbReference type="EMBL" id="MCK2213536.1"/>
    </source>
</evidence>
<keyword evidence="3 4" id="KW-0732">Signal</keyword>
<dbReference type="PROSITE" id="PS51257">
    <property type="entry name" value="PROKAR_LIPOPROTEIN"/>
    <property type="match status" value="1"/>
</dbReference>
<keyword evidence="2" id="KW-0813">Transport</keyword>
<feature type="signal peptide" evidence="4">
    <location>
        <begin position="1"/>
        <end position="23"/>
    </location>
</feature>
<proteinExistence type="inferred from homology"/>
<dbReference type="RefSeq" id="WP_242377806.1">
    <property type="nucleotide sequence ID" value="NZ_JAKRKC020000001.1"/>
</dbReference>
<accession>A0ABT0FMG2</accession>
<evidence type="ECO:0000256" key="1">
    <source>
        <dbReference type="ARBA" id="ARBA00008520"/>
    </source>
</evidence>
<name>A0ABT0FMG2_9ACTN</name>
<keyword evidence="6" id="KW-1185">Reference proteome</keyword>
<dbReference type="Pfam" id="PF01547">
    <property type="entry name" value="SBP_bac_1"/>
    <property type="match status" value="1"/>
</dbReference>
<dbReference type="InterPro" id="IPR006059">
    <property type="entry name" value="SBP"/>
</dbReference>
<dbReference type="SUPFAM" id="SSF53850">
    <property type="entry name" value="Periplasmic binding protein-like II"/>
    <property type="match status" value="1"/>
</dbReference>
<sequence>MTRKVWALLCAGAIVIGAASCSAADEPGSDGGKVTISYGIWDKNQKPAMEKIAQEFTKAHPDIQVKVELTPGSKEYWPKLQTAAAGGSAPDVFWMNGPRVGLWASQGALAPLSERIAADRFDTSKFPKSLNDLYTLNGKQYGIPKDYDTIGLWYNKDLFDRAGVKHPDASWTWDDMRAAAKKLTDPAKGVWGIGAPAWPQELYYNTIYQAGGYVISPDGRKSGYDDPATIAGLRLWVDILTADKSSPTIKQTQDTDPIQLFQNGKLAMFWDGSYDAIAYNGTEGLNAGVAPLPAGPKGKATIIHGLANVVYAKSKHPDQAWEFVKFLGSEAANRIQAESGAVIPAYTGLEETWVRSMPKLDLKVFVDQVPDAVPYPRSLNTAAWSAKESELLSQAFSGAKDLDATARELAAFMNDALAKEAQG</sequence>